<accession>A0A8H8WXJ6</accession>
<organism evidence="2 3">
    <name type="scientific">Methylobacterium indicum</name>
    <dbReference type="NCBI Taxonomy" id="1775910"/>
    <lineage>
        <taxon>Bacteria</taxon>
        <taxon>Pseudomonadati</taxon>
        <taxon>Pseudomonadota</taxon>
        <taxon>Alphaproteobacteria</taxon>
        <taxon>Hyphomicrobiales</taxon>
        <taxon>Methylobacteriaceae</taxon>
        <taxon>Methylobacterium</taxon>
    </lineage>
</organism>
<dbReference type="AlphaFoldDB" id="A0A8H8WXJ6"/>
<gene>
    <name evidence="2" type="ORF">mvi_46850</name>
</gene>
<keyword evidence="1" id="KW-0812">Transmembrane</keyword>
<feature type="transmembrane region" description="Helical" evidence="1">
    <location>
        <begin position="16"/>
        <end position="35"/>
    </location>
</feature>
<evidence type="ECO:0000313" key="2">
    <source>
        <dbReference type="EMBL" id="BCM86224.1"/>
    </source>
</evidence>
<keyword evidence="1" id="KW-1133">Transmembrane helix</keyword>
<dbReference type="EMBL" id="AP024145">
    <property type="protein sequence ID" value="BCM86224.1"/>
    <property type="molecule type" value="Genomic_DNA"/>
</dbReference>
<dbReference type="KEGG" id="mind:mvi_46850"/>
<evidence type="ECO:0000313" key="3">
    <source>
        <dbReference type="Proteomes" id="UP000663508"/>
    </source>
</evidence>
<proteinExistence type="predicted"/>
<name>A0A8H8WXJ6_9HYPH</name>
<reference evidence="2" key="1">
    <citation type="submission" date="2020-11" db="EMBL/GenBank/DDBJ databases">
        <title>Complete genome sequence of a novel pathogenic Methylobacterium strain isolated from rice in Vietnam.</title>
        <authorList>
            <person name="Lai K."/>
            <person name="Okazaki S."/>
            <person name="Higashi K."/>
            <person name="Mori H."/>
            <person name="Toyoda A."/>
            <person name="Kurokawa K."/>
        </authorList>
    </citation>
    <scope>NUCLEOTIDE SEQUENCE</scope>
    <source>
        <strain evidence="2">VL1</strain>
    </source>
</reference>
<protein>
    <submittedName>
        <fullName evidence="2">Uncharacterized protein</fullName>
    </submittedName>
</protein>
<dbReference type="RefSeq" id="WP_274534400.1">
    <property type="nucleotide sequence ID" value="NZ_AP024145.1"/>
</dbReference>
<dbReference type="Proteomes" id="UP000663508">
    <property type="component" value="Chromosome"/>
</dbReference>
<keyword evidence="1" id="KW-0472">Membrane</keyword>
<evidence type="ECO:0000256" key="1">
    <source>
        <dbReference type="SAM" id="Phobius"/>
    </source>
</evidence>
<sequence length="42" mass="4660">MPAAVKARTLIDRSRILAWNALTVVVFVALTAYVARVDAFLR</sequence>